<reference evidence="3" key="1">
    <citation type="journal article" date="2014" name="Int. J. Syst. Evol. Microbiol.">
        <title>Complete genome sequence of Corynebacterium casei LMG S-19264T (=DSM 44701T), isolated from a smear-ripened cheese.</title>
        <authorList>
            <consortium name="US DOE Joint Genome Institute (JGI-PGF)"/>
            <person name="Walter F."/>
            <person name="Albersmeier A."/>
            <person name="Kalinowski J."/>
            <person name="Ruckert C."/>
        </authorList>
    </citation>
    <scope>NUCLEOTIDE SEQUENCE</scope>
    <source>
        <strain evidence="3">CGMCC 4.7138</strain>
    </source>
</reference>
<protein>
    <recommendedName>
        <fullName evidence="5">Pentapeptide repeat-containing protein</fullName>
    </recommendedName>
</protein>
<evidence type="ECO:0008006" key="5">
    <source>
        <dbReference type="Google" id="ProtNLM"/>
    </source>
</evidence>
<evidence type="ECO:0000256" key="1">
    <source>
        <dbReference type="SAM" id="MobiDB-lite"/>
    </source>
</evidence>
<comment type="caution">
    <text evidence="3">The sequence shown here is derived from an EMBL/GenBank/DDBJ whole genome shotgun (WGS) entry which is preliminary data.</text>
</comment>
<keyword evidence="2" id="KW-0732">Signal</keyword>
<feature type="region of interest" description="Disordered" evidence="1">
    <location>
        <begin position="43"/>
        <end position="102"/>
    </location>
</feature>
<dbReference type="Proteomes" id="UP000653480">
    <property type="component" value="Unassembled WGS sequence"/>
</dbReference>
<keyword evidence="4" id="KW-1185">Reference proteome</keyword>
<dbReference type="AlphaFoldDB" id="A0A8H9H127"/>
<name>A0A8H9H127_9ACTN</name>
<dbReference type="OrthoDB" id="3544264at2"/>
<feature type="chain" id="PRO_5034673528" description="Pentapeptide repeat-containing protein" evidence="2">
    <location>
        <begin position="32"/>
        <end position="176"/>
    </location>
</feature>
<dbReference type="EMBL" id="BMMN01000007">
    <property type="protein sequence ID" value="GGO17369.1"/>
    <property type="molecule type" value="Genomic_DNA"/>
</dbReference>
<feature type="signal peptide" evidence="2">
    <location>
        <begin position="1"/>
        <end position="31"/>
    </location>
</feature>
<evidence type="ECO:0000256" key="2">
    <source>
        <dbReference type="SAM" id="SignalP"/>
    </source>
</evidence>
<sequence>MSKLHQIIAGVALSTAAIGGALALGAGAAGAASGTSDVDRPIARDGLANGVDDSTGGIAQGNRGIGERGDRENVFPVFFNPNNNNNNERNDRNQNLNQNNDNNWWNNQSFWNQGAFADRRDDFSGFGLVAKDVAIGFQDKTNKDNTWFNNNWWNNNNWNNNNDDNWWNNNNNDRVN</sequence>
<accession>A0A8H9H127</accession>
<dbReference type="RefSeq" id="WP_142571360.1">
    <property type="nucleotide sequence ID" value="NZ_BMMN01000007.1"/>
</dbReference>
<proteinExistence type="predicted"/>
<evidence type="ECO:0000313" key="3">
    <source>
        <dbReference type="EMBL" id="GGO17369.1"/>
    </source>
</evidence>
<gene>
    <name evidence="3" type="ORF">GCM10011574_40870</name>
</gene>
<organism evidence="3 4">
    <name type="scientific">Microbispora bryophytorum</name>
    <dbReference type="NCBI Taxonomy" id="1460882"/>
    <lineage>
        <taxon>Bacteria</taxon>
        <taxon>Bacillati</taxon>
        <taxon>Actinomycetota</taxon>
        <taxon>Actinomycetes</taxon>
        <taxon>Streptosporangiales</taxon>
        <taxon>Streptosporangiaceae</taxon>
        <taxon>Microbispora</taxon>
    </lineage>
</organism>
<evidence type="ECO:0000313" key="4">
    <source>
        <dbReference type="Proteomes" id="UP000653480"/>
    </source>
</evidence>
<feature type="compositionally biased region" description="Low complexity" evidence="1">
    <location>
        <begin position="74"/>
        <end position="102"/>
    </location>
</feature>
<reference evidence="3" key="2">
    <citation type="submission" date="2020-09" db="EMBL/GenBank/DDBJ databases">
        <authorList>
            <person name="Sun Q."/>
            <person name="Zhou Y."/>
        </authorList>
    </citation>
    <scope>NUCLEOTIDE SEQUENCE</scope>
    <source>
        <strain evidence="3">CGMCC 4.7138</strain>
    </source>
</reference>